<comment type="caution">
    <text evidence="2">The sequence shown here is derived from an EMBL/GenBank/DDBJ whole genome shotgun (WGS) entry which is preliminary data.</text>
</comment>
<dbReference type="InterPro" id="IPR008914">
    <property type="entry name" value="PEBP"/>
</dbReference>
<evidence type="ECO:0000313" key="3">
    <source>
        <dbReference type="Proteomes" id="UP000015100"/>
    </source>
</evidence>
<sequence length="427" mass="49286">MSLCARTVLQTGRRQVFSKPAYLYLKRQLATEVQSHETASSTPPPPPPPQAQTATPPAVEDVTAGAPPQAPKPTGGRKRPRPTRHADGKVINTTIERLPFRCYQAALRVLEEDRVEKLAAIKEQTKSIEGLKRLHKLPDDNPRIKKMQAFVDELKLNIDKNNPRIKYNYENNVATRDLHRPIYQYWDDQAWRSYRRKVLMQRMEQMFIVPDILPKIDPIVDVHMKFKRHRLELGEKMAAKDVMHHPSVQVKQFDSKERLVTVLVVDPDKPNLEKNGFDFYLQWMVTNCQLSIESPMLIGKDFSREQQDEVAPYEVPYVHKGEKYHRYCVFVLEQEGKLEIGKKAESSTKTEPSSSEGATAVTAPAKPTGERIQRLGFNLRSFIAKNNLKVIGSHLWRCEFDDSMIEVMKKLGRTDWNMKYVKHPEHI</sequence>
<dbReference type="Gene3D" id="1.20.58.1180">
    <property type="match status" value="1"/>
</dbReference>
<dbReference type="Proteomes" id="UP000015100">
    <property type="component" value="Unassembled WGS sequence"/>
</dbReference>
<reference evidence="3" key="2">
    <citation type="submission" date="2013-04" db="EMBL/GenBank/DDBJ databases">
        <title>Genomic mechanisms accounting for the adaptation to parasitism in nematode-trapping fungi.</title>
        <authorList>
            <person name="Ahren D.G."/>
        </authorList>
    </citation>
    <scope>NUCLEOTIDE SEQUENCE [LARGE SCALE GENOMIC DNA]</scope>
    <source>
        <strain evidence="3">CBS 200.50</strain>
    </source>
</reference>
<dbReference type="STRING" id="1284197.S8C434"/>
<proteinExistence type="predicted"/>
<name>S8C434_DACHA</name>
<accession>S8C434</accession>
<dbReference type="SUPFAM" id="SSF49777">
    <property type="entry name" value="PEBP-like"/>
    <property type="match status" value="1"/>
</dbReference>
<dbReference type="InterPro" id="IPR036610">
    <property type="entry name" value="PEBP-like_sf"/>
</dbReference>
<organism evidence="2 3">
    <name type="scientific">Dactylellina haptotyla (strain CBS 200.50)</name>
    <name type="common">Nematode-trapping fungus</name>
    <name type="synonym">Monacrosporium haptotylum</name>
    <dbReference type="NCBI Taxonomy" id="1284197"/>
    <lineage>
        <taxon>Eukaryota</taxon>
        <taxon>Fungi</taxon>
        <taxon>Dikarya</taxon>
        <taxon>Ascomycota</taxon>
        <taxon>Pezizomycotina</taxon>
        <taxon>Orbiliomycetes</taxon>
        <taxon>Orbiliales</taxon>
        <taxon>Orbiliaceae</taxon>
        <taxon>Dactylellina</taxon>
    </lineage>
</organism>
<dbReference type="OMA" id="FRTQWDE"/>
<dbReference type="PANTHER" id="PTHR11362">
    <property type="entry name" value="PHOSPHATIDYLETHANOLAMINE-BINDING PROTEIN"/>
    <property type="match status" value="1"/>
</dbReference>
<gene>
    <name evidence="2" type="ORF">H072_3550</name>
</gene>
<dbReference type="CDD" id="cd00866">
    <property type="entry name" value="PEBP_euk"/>
    <property type="match status" value="1"/>
</dbReference>
<evidence type="ECO:0000256" key="1">
    <source>
        <dbReference type="SAM" id="MobiDB-lite"/>
    </source>
</evidence>
<dbReference type="Gene3D" id="3.90.280.10">
    <property type="entry name" value="PEBP-like"/>
    <property type="match status" value="1"/>
</dbReference>
<dbReference type="AlphaFoldDB" id="S8C434"/>
<dbReference type="HOGENOM" id="CLU_035836_0_0_1"/>
<evidence type="ECO:0000313" key="2">
    <source>
        <dbReference type="EMBL" id="EPS42452.1"/>
    </source>
</evidence>
<dbReference type="EMBL" id="AQGS01000114">
    <property type="protein sequence ID" value="EPS42452.1"/>
    <property type="molecule type" value="Genomic_DNA"/>
</dbReference>
<protein>
    <submittedName>
        <fullName evidence="2">Uncharacterized protein</fullName>
    </submittedName>
</protein>
<dbReference type="eggNOG" id="KOG3346">
    <property type="taxonomic scope" value="Eukaryota"/>
</dbReference>
<dbReference type="Pfam" id="PF01161">
    <property type="entry name" value="PBP"/>
    <property type="match status" value="1"/>
</dbReference>
<dbReference type="PANTHER" id="PTHR11362:SF82">
    <property type="entry name" value="PHOSPHATIDYLETHANOLAMINE-BINDING PROTEIN 4"/>
    <property type="match status" value="1"/>
</dbReference>
<feature type="region of interest" description="Disordered" evidence="1">
    <location>
        <begin position="33"/>
        <end position="88"/>
    </location>
</feature>
<dbReference type="InterPro" id="IPR035810">
    <property type="entry name" value="PEBP_euk"/>
</dbReference>
<dbReference type="OrthoDB" id="2153661at2759"/>
<reference evidence="2 3" key="1">
    <citation type="journal article" date="2013" name="PLoS Genet.">
        <title>Genomic mechanisms accounting for the adaptation to parasitism in nematode-trapping fungi.</title>
        <authorList>
            <person name="Meerupati T."/>
            <person name="Andersson K.M."/>
            <person name="Friman E."/>
            <person name="Kumar D."/>
            <person name="Tunlid A."/>
            <person name="Ahren D."/>
        </authorList>
    </citation>
    <scope>NUCLEOTIDE SEQUENCE [LARGE SCALE GENOMIC DNA]</scope>
    <source>
        <strain evidence="2 3">CBS 200.50</strain>
    </source>
</reference>
<keyword evidence="3" id="KW-1185">Reference proteome</keyword>
<feature type="region of interest" description="Disordered" evidence="1">
    <location>
        <begin position="342"/>
        <end position="365"/>
    </location>
</feature>